<dbReference type="GO" id="GO:0006357">
    <property type="term" value="P:regulation of transcription by RNA polymerase II"/>
    <property type="evidence" value="ECO:0007669"/>
    <property type="project" value="TreeGrafter"/>
</dbReference>
<organism evidence="11 12">
    <name type="scientific">Pseudocercospora fuligena</name>
    <dbReference type="NCBI Taxonomy" id="685502"/>
    <lineage>
        <taxon>Eukaryota</taxon>
        <taxon>Fungi</taxon>
        <taxon>Dikarya</taxon>
        <taxon>Ascomycota</taxon>
        <taxon>Pezizomycotina</taxon>
        <taxon>Dothideomycetes</taxon>
        <taxon>Dothideomycetidae</taxon>
        <taxon>Mycosphaerellales</taxon>
        <taxon>Mycosphaerellaceae</taxon>
        <taxon>Pseudocercospora</taxon>
    </lineage>
</organism>
<evidence type="ECO:0000256" key="5">
    <source>
        <dbReference type="ARBA" id="ARBA00022833"/>
    </source>
</evidence>
<feature type="region of interest" description="Disordered" evidence="9">
    <location>
        <begin position="114"/>
        <end position="222"/>
    </location>
</feature>
<evidence type="ECO:0000256" key="9">
    <source>
        <dbReference type="SAM" id="MobiDB-lite"/>
    </source>
</evidence>
<keyword evidence="5" id="KW-0862">Zinc</keyword>
<dbReference type="SMART" id="SM00355">
    <property type="entry name" value="ZnF_C2H2"/>
    <property type="match status" value="6"/>
</dbReference>
<comment type="subcellular location">
    <subcellularLocation>
        <location evidence="1">Nucleus</location>
    </subcellularLocation>
</comment>
<evidence type="ECO:0000313" key="11">
    <source>
        <dbReference type="EMBL" id="KAF7185895.1"/>
    </source>
</evidence>
<protein>
    <submittedName>
        <fullName evidence="11">Putative C2H2-type zinc-finger transcription factor orf8</fullName>
    </submittedName>
</protein>
<evidence type="ECO:0000256" key="4">
    <source>
        <dbReference type="ARBA" id="ARBA00022771"/>
    </source>
</evidence>
<evidence type="ECO:0000256" key="3">
    <source>
        <dbReference type="ARBA" id="ARBA00022737"/>
    </source>
</evidence>
<dbReference type="InterPro" id="IPR036236">
    <property type="entry name" value="Znf_C2H2_sf"/>
</dbReference>
<dbReference type="GO" id="GO:0003700">
    <property type="term" value="F:DNA-binding transcription factor activity"/>
    <property type="evidence" value="ECO:0007669"/>
    <property type="project" value="TreeGrafter"/>
</dbReference>
<evidence type="ECO:0000256" key="6">
    <source>
        <dbReference type="ARBA" id="ARBA00023125"/>
    </source>
</evidence>
<evidence type="ECO:0000256" key="7">
    <source>
        <dbReference type="ARBA" id="ARBA00023242"/>
    </source>
</evidence>
<dbReference type="EMBL" id="JABCIY010000306">
    <property type="protein sequence ID" value="KAF7185895.1"/>
    <property type="molecule type" value="Genomic_DNA"/>
</dbReference>
<dbReference type="Gene3D" id="3.30.160.60">
    <property type="entry name" value="Classic Zinc Finger"/>
    <property type="match status" value="3"/>
</dbReference>
<dbReference type="SUPFAM" id="SSF57667">
    <property type="entry name" value="beta-beta-alpha zinc fingers"/>
    <property type="match status" value="1"/>
</dbReference>
<keyword evidence="4 8" id="KW-0863">Zinc-finger</keyword>
<feature type="region of interest" description="Disordered" evidence="9">
    <location>
        <begin position="580"/>
        <end position="623"/>
    </location>
</feature>
<feature type="compositionally biased region" description="Polar residues" evidence="9">
    <location>
        <begin position="597"/>
        <end position="609"/>
    </location>
</feature>
<sequence>MPRLDALLESNRQAKHAASDISCVLCGQSTFSFQDWCRHAGHHLEQLALFALPSHLLGDDGNEDTEGSNLSDISSSGKTSAASDLSNSVIDTTPGNRQASISAGFALAGDADLSAEANNTDPPPPQKVPSDNFVDPDNGGHEEPPGDVGRLWPGMHSQQAQQAAMHKAAQAQAVQQRQMEMQAHQSPNRQAASPAPSQSSQGSSQPSHAMASVAQGHPRREVPKLVKLDFKARRNEVQRVLALEPPPATGTQMDSDASERQHPISEERSSLDFPDSSGLTQSSSTSGNLQQPRQTSRTSANQSASAFAMDGVPLPRQGSLLHGSSVSGNARMHLGDANFIGSSHSTYGVDSLPESRYRPQPDSSLFEHSNLASSAGATNPSSYATAPAYPQMYAPSQDQSSSYPRLSSSSSSGFLLPSSYATGPANSQTYESGQEQSFPNPWISSSSNELMAKPMNTDASIRVLNQRPKPQCWEHGCNGRQFSSFSNLLRHQREESGTASKSYCPKCGAEFTRTTARNAHLAHDKCTASDVMDITSSPSQGLGTAGLALDQDAQSTHVDVEMDALSRPSRTVQRGRDMGLSVDTSVPYPAPLRRPSPTLSAAATYGSPSQRRRGTQMYSEGQHKCPECHKDFSDPSALAHHARTHIPAEQRPHACHQCDKRFLYRKDLMRHLATHDPSRPRFFCPRVDCAYNTKGLASQGSLDRHIRSKHPL</sequence>
<dbReference type="GO" id="GO:0000978">
    <property type="term" value="F:RNA polymerase II cis-regulatory region sequence-specific DNA binding"/>
    <property type="evidence" value="ECO:0007669"/>
    <property type="project" value="TreeGrafter"/>
</dbReference>
<dbReference type="FunFam" id="3.30.160.60:FF:000100">
    <property type="entry name" value="Zinc finger 45-like"/>
    <property type="match status" value="1"/>
</dbReference>
<feature type="compositionally biased region" description="Polar residues" evidence="9">
    <location>
        <begin position="291"/>
        <end position="305"/>
    </location>
</feature>
<reference evidence="11" key="1">
    <citation type="submission" date="2020-04" db="EMBL/GenBank/DDBJ databases">
        <title>Draft genome resource of the tomato pathogen Pseudocercospora fuligena.</title>
        <authorList>
            <person name="Zaccaron A."/>
        </authorList>
    </citation>
    <scope>NUCLEOTIDE SEQUENCE</scope>
    <source>
        <strain evidence="11">PF001</strain>
    </source>
</reference>
<keyword evidence="12" id="KW-1185">Reference proteome</keyword>
<dbReference type="GO" id="GO:0005634">
    <property type="term" value="C:nucleus"/>
    <property type="evidence" value="ECO:0007669"/>
    <property type="project" value="UniProtKB-SubCell"/>
</dbReference>
<keyword evidence="6" id="KW-0238">DNA-binding</keyword>
<keyword evidence="3" id="KW-0677">Repeat</keyword>
<comment type="caution">
    <text evidence="11">The sequence shown here is derived from an EMBL/GenBank/DDBJ whole genome shotgun (WGS) entry which is preliminary data.</text>
</comment>
<dbReference type="InterPro" id="IPR013087">
    <property type="entry name" value="Znf_C2H2_type"/>
</dbReference>
<feature type="region of interest" description="Disordered" evidence="9">
    <location>
        <begin position="425"/>
        <end position="448"/>
    </location>
</feature>
<dbReference type="PROSITE" id="PS00028">
    <property type="entry name" value="ZINC_FINGER_C2H2_1"/>
    <property type="match status" value="2"/>
</dbReference>
<dbReference type="PANTHER" id="PTHR24404:SF114">
    <property type="entry name" value="KLUMPFUSS, ISOFORM B-RELATED"/>
    <property type="match status" value="1"/>
</dbReference>
<evidence type="ECO:0000259" key="10">
    <source>
        <dbReference type="PROSITE" id="PS50157"/>
    </source>
</evidence>
<evidence type="ECO:0000313" key="12">
    <source>
        <dbReference type="Proteomes" id="UP000660729"/>
    </source>
</evidence>
<keyword evidence="2" id="KW-0479">Metal-binding</keyword>
<feature type="compositionally biased region" description="Low complexity" evidence="9">
    <location>
        <begin position="276"/>
        <end position="290"/>
    </location>
</feature>
<feature type="compositionally biased region" description="Basic and acidic residues" evidence="9">
    <location>
        <begin position="257"/>
        <end position="270"/>
    </location>
</feature>
<name>A0A8H6R614_9PEZI</name>
<proteinExistence type="predicted"/>
<dbReference type="GO" id="GO:0008270">
    <property type="term" value="F:zinc ion binding"/>
    <property type="evidence" value="ECO:0007669"/>
    <property type="project" value="UniProtKB-KW"/>
</dbReference>
<feature type="domain" description="C2H2-type" evidence="10">
    <location>
        <begin position="653"/>
        <end position="680"/>
    </location>
</feature>
<accession>A0A8H6R614</accession>
<feature type="compositionally biased region" description="Low complexity" evidence="9">
    <location>
        <begin position="158"/>
        <end position="209"/>
    </location>
</feature>
<feature type="region of interest" description="Disordered" evidence="9">
    <location>
        <begin position="60"/>
        <end position="96"/>
    </location>
</feature>
<feature type="domain" description="C2H2-type" evidence="10">
    <location>
        <begin position="623"/>
        <end position="650"/>
    </location>
</feature>
<evidence type="ECO:0000256" key="8">
    <source>
        <dbReference type="PROSITE-ProRule" id="PRU00042"/>
    </source>
</evidence>
<feature type="region of interest" description="Disordered" evidence="9">
    <location>
        <begin position="239"/>
        <end position="305"/>
    </location>
</feature>
<dbReference type="PANTHER" id="PTHR24404">
    <property type="entry name" value="ZINC FINGER PROTEIN"/>
    <property type="match status" value="1"/>
</dbReference>
<evidence type="ECO:0000256" key="2">
    <source>
        <dbReference type="ARBA" id="ARBA00022723"/>
    </source>
</evidence>
<feature type="compositionally biased region" description="Polar residues" evidence="9">
    <location>
        <begin position="67"/>
        <end position="96"/>
    </location>
</feature>
<dbReference type="InterPro" id="IPR050589">
    <property type="entry name" value="Ikaros_C2H2-ZF"/>
</dbReference>
<dbReference type="Pfam" id="PF00096">
    <property type="entry name" value="zf-C2H2"/>
    <property type="match status" value="1"/>
</dbReference>
<gene>
    <name evidence="11" type="ORF">HII31_12768</name>
</gene>
<keyword evidence="7" id="KW-0539">Nucleus</keyword>
<dbReference type="OrthoDB" id="5366256at2759"/>
<dbReference type="PROSITE" id="PS50157">
    <property type="entry name" value="ZINC_FINGER_C2H2_2"/>
    <property type="match status" value="2"/>
</dbReference>
<dbReference type="AlphaFoldDB" id="A0A8H6R614"/>
<dbReference type="Proteomes" id="UP000660729">
    <property type="component" value="Unassembled WGS sequence"/>
</dbReference>
<evidence type="ECO:0000256" key="1">
    <source>
        <dbReference type="ARBA" id="ARBA00004123"/>
    </source>
</evidence>